<comment type="cofactor">
    <cofactor evidence="1 5">
        <name>FAD</name>
        <dbReference type="ChEBI" id="CHEBI:57692"/>
    </cofactor>
</comment>
<accession>A0A895Y9I0</accession>
<dbReference type="InterPro" id="IPR000172">
    <property type="entry name" value="GMC_OxRdtase_N"/>
</dbReference>
<sequence length="548" mass="57909">MTGTTEWECVVVGAGSAGSVLASRLAAAGQRVLLLEAGPAQPNPASASHPLRDAGRLVLRDYNWDHQVNLRGSGRHAALLAGSGPVEGSPARARWARFPYQLGKVVGGSSAVNGAVAMRALPRDFDQWVKRGNPDWSADRVLPYYRRLEDDRDFGDDPQRHGAGGPVPITRARRSELHELDAAFWRACTDSGLPALPDLNHFSGAGVHSRSDVEAGPGGGEAGVGPVPTNAVDGVRMDTATCYLPVPPPPNLTIHSGALVTRVLTAGGRAVGVELRDGRTVYAGEVVLSAGAIGTPALLQRSGIGDARLCRALGISPVADLPGVGEQLTDHASIVIWAVPASGDPRPRSRWREVAARLTSGVDGEVDLQLGLLNDVDTAAIPDLAGRFDTATAVGMSVMLMRPESRGRVFLTHPDPDQPPAVELGMGGHEQDLARLAGGVRAAWRLLRSPAIADRLARIQFWSDRMIDDDVVVRSAVRNIMNPGWHPTSTAQMGPATDPTSVVDQECRVHGVPGLRVVDASVFPTIPSVPTNLTTIMLAERIASRLEG</sequence>
<reference evidence="9" key="1">
    <citation type="submission" date="2021-02" db="EMBL/GenBank/DDBJ databases">
        <title>Natrosporangium hydrolyticum gen. nov., sp. nov, a haloalkaliphilic actinobacterium from a soda solonchak soil.</title>
        <authorList>
            <person name="Sorokin D.Y."/>
            <person name="Khijniak T.V."/>
            <person name="Zakharycheva A.P."/>
            <person name="Boueva O.V."/>
            <person name="Ariskina E.V."/>
            <person name="Hahnke R.L."/>
            <person name="Bunk B."/>
            <person name="Sproer C."/>
            <person name="Schumann P."/>
            <person name="Evtushenko L.I."/>
            <person name="Kublanov I.V."/>
        </authorList>
    </citation>
    <scope>NUCLEOTIDE SEQUENCE</scope>
    <source>
        <strain evidence="9">DSM 106523</strain>
    </source>
</reference>
<dbReference type="GO" id="GO:0016614">
    <property type="term" value="F:oxidoreductase activity, acting on CH-OH group of donors"/>
    <property type="evidence" value="ECO:0007669"/>
    <property type="project" value="InterPro"/>
</dbReference>
<dbReference type="SUPFAM" id="SSF51905">
    <property type="entry name" value="FAD/NAD(P)-binding domain"/>
    <property type="match status" value="1"/>
</dbReference>
<dbReference type="Proteomes" id="UP000662857">
    <property type="component" value="Chromosome"/>
</dbReference>
<keyword evidence="3 6" id="KW-0285">Flavoprotein</keyword>
<protein>
    <submittedName>
        <fullName evidence="9">GMC family oxidoreductase N-terminal domain-containing protein</fullName>
    </submittedName>
</protein>
<gene>
    <name evidence="9" type="ORF">JQS43_20945</name>
</gene>
<dbReference type="KEGG" id="nhy:JQS43_20945"/>
<organism evidence="9 10">
    <name type="scientific">Natronosporangium hydrolyticum</name>
    <dbReference type="NCBI Taxonomy" id="2811111"/>
    <lineage>
        <taxon>Bacteria</taxon>
        <taxon>Bacillati</taxon>
        <taxon>Actinomycetota</taxon>
        <taxon>Actinomycetes</taxon>
        <taxon>Micromonosporales</taxon>
        <taxon>Micromonosporaceae</taxon>
        <taxon>Natronosporangium</taxon>
    </lineage>
</organism>
<dbReference type="Pfam" id="PF05199">
    <property type="entry name" value="GMC_oxred_C"/>
    <property type="match status" value="1"/>
</dbReference>
<dbReference type="GO" id="GO:0050660">
    <property type="term" value="F:flavin adenine dinucleotide binding"/>
    <property type="evidence" value="ECO:0007669"/>
    <property type="project" value="InterPro"/>
</dbReference>
<dbReference type="PANTHER" id="PTHR11552">
    <property type="entry name" value="GLUCOSE-METHANOL-CHOLINE GMC OXIDOREDUCTASE"/>
    <property type="match status" value="1"/>
</dbReference>
<dbReference type="PROSITE" id="PS00623">
    <property type="entry name" value="GMC_OXRED_1"/>
    <property type="match status" value="1"/>
</dbReference>
<evidence type="ECO:0000256" key="6">
    <source>
        <dbReference type="RuleBase" id="RU003968"/>
    </source>
</evidence>
<evidence type="ECO:0000313" key="10">
    <source>
        <dbReference type="Proteomes" id="UP000662857"/>
    </source>
</evidence>
<name>A0A895Y9I0_9ACTN</name>
<evidence type="ECO:0000256" key="3">
    <source>
        <dbReference type="ARBA" id="ARBA00022630"/>
    </source>
</evidence>
<dbReference type="PANTHER" id="PTHR11552:SF147">
    <property type="entry name" value="CHOLINE DEHYDROGENASE, MITOCHONDRIAL"/>
    <property type="match status" value="1"/>
</dbReference>
<dbReference type="PROSITE" id="PS00624">
    <property type="entry name" value="GMC_OXRED_2"/>
    <property type="match status" value="1"/>
</dbReference>
<evidence type="ECO:0000313" key="9">
    <source>
        <dbReference type="EMBL" id="QSB13981.1"/>
    </source>
</evidence>
<evidence type="ECO:0000259" key="7">
    <source>
        <dbReference type="PROSITE" id="PS00623"/>
    </source>
</evidence>
<comment type="similarity">
    <text evidence="2 6">Belongs to the GMC oxidoreductase family.</text>
</comment>
<dbReference type="Gene3D" id="3.30.410.40">
    <property type="match status" value="1"/>
</dbReference>
<dbReference type="AlphaFoldDB" id="A0A895Y9I0"/>
<evidence type="ECO:0000256" key="5">
    <source>
        <dbReference type="PIRSR" id="PIRSR000137-2"/>
    </source>
</evidence>
<dbReference type="EMBL" id="CP070499">
    <property type="protein sequence ID" value="QSB13981.1"/>
    <property type="molecule type" value="Genomic_DNA"/>
</dbReference>
<dbReference type="SUPFAM" id="SSF54373">
    <property type="entry name" value="FAD-linked reductases, C-terminal domain"/>
    <property type="match status" value="1"/>
</dbReference>
<evidence type="ECO:0000256" key="1">
    <source>
        <dbReference type="ARBA" id="ARBA00001974"/>
    </source>
</evidence>
<feature type="domain" description="Glucose-methanol-choline oxidoreductase N-terminal" evidence="8">
    <location>
        <begin position="291"/>
        <end position="305"/>
    </location>
</feature>
<feature type="binding site" evidence="5">
    <location>
        <position position="105"/>
    </location>
    <ligand>
        <name>FAD</name>
        <dbReference type="ChEBI" id="CHEBI:57692"/>
    </ligand>
</feature>
<keyword evidence="4 5" id="KW-0274">FAD</keyword>
<dbReference type="Pfam" id="PF00732">
    <property type="entry name" value="GMC_oxred_N"/>
    <property type="match status" value="1"/>
</dbReference>
<dbReference type="InterPro" id="IPR012132">
    <property type="entry name" value="GMC_OxRdtase"/>
</dbReference>
<dbReference type="InterPro" id="IPR007867">
    <property type="entry name" value="GMC_OxRtase_C"/>
</dbReference>
<evidence type="ECO:0000256" key="2">
    <source>
        <dbReference type="ARBA" id="ARBA00010790"/>
    </source>
</evidence>
<feature type="binding site" evidence="5">
    <location>
        <begin position="113"/>
        <end position="116"/>
    </location>
    <ligand>
        <name>FAD</name>
        <dbReference type="ChEBI" id="CHEBI:57692"/>
    </ligand>
</feature>
<keyword evidence="10" id="KW-1185">Reference proteome</keyword>
<feature type="binding site" evidence="5">
    <location>
        <position position="260"/>
    </location>
    <ligand>
        <name>FAD</name>
        <dbReference type="ChEBI" id="CHEBI:57692"/>
    </ligand>
</feature>
<dbReference type="RefSeq" id="WP_239676100.1">
    <property type="nucleotide sequence ID" value="NZ_CP070499.1"/>
</dbReference>
<dbReference type="Gene3D" id="3.50.50.60">
    <property type="entry name" value="FAD/NAD(P)-binding domain"/>
    <property type="match status" value="1"/>
</dbReference>
<feature type="domain" description="Glucose-methanol-choline oxidoreductase N-terminal" evidence="7">
    <location>
        <begin position="103"/>
        <end position="126"/>
    </location>
</feature>
<dbReference type="InterPro" id="IPR036188">
    <property type="entry name" value="FAD/NAD-bd_sf"/>
</dbReference>
<evidence type="ECO:0000259" key="8">
    <source>
        <dbReference type="PROSITE" id="PS00624"/>
    </source>
</evidence>
<dbReference type="PIRSF" id="PIRSF000137">
    <property type="entry name" value="Alcohol_oxidase"/>
    <property type="match status" value="1"/>
</dbReference>
<evidence type="ECO:0000256" key="4">
    <source>
        <dbReference type="ARBA" id="ARBA00022827"/>
    </source>
</evidence>
<feature type="binding site" evidence="5">
    <location>
        <begin position="485"/>
        <end position="486"/>
    </location>
    <ligand>
        <name>FAD</name>
        <dbReference type="ChEBI" id="CHEBI:57692"/>
    </ligand>
</feature>
<proteinExistence type="inferred from homology"/>